<evidence type="ECO:0000313" key="3">
    <source>
        <dbReference type="EMBL" id="EIW51619.1"/>
    </source>
</evidence>
<dbReference type="AlphaFoldDB" id="R7S9L2"/>
<dbReference type="GO" id="GO:0003690">
    <property type="term" value="F:double-stranded DNA binding"/>
    <property type="evidence" value="ECO:0007669"/>
    <property type="project" value="TreeGrafter"/>
</dbReference>
<dbReference type="Pfam" id="PF13671">
    <property type="entry name" value="AAA_33"/>
    <property type="match status" value="1"/>
</dbReference>
<sequence length="307" mass="34197">MSALSEAQPAAGTSATTADAPEPIVPLGRQIVLILVGLIGSGKSTFAEALERYFPDFRRCNQDELGDRRRVEALARRTLSDGFSVCIDRTNFDESQRANWINIAREFAQAEPWVVVFDTPFEVCAARISTRTGHPTITSPQQGMEVLRRFRSQFRPPAPHEGHTRILRLTPSDCPDSGYTEAEVREVMRRLRESPEVVPVAHPRFQGGGYNRGLSQQRGFRQQGFQQRGFYPRGASSSHRGNPYERGGRRGGATYQTTLPWARRDGESSGTSAGSGYMHASDARRSGYQAGDGSRNCDRTQESWRRS</sequence>
<dbReference type="GO" id="GO:0046404">
    <property type="term" value="F:ATP-dependent polydeoxyribonucleotide 5'-hydroxyl-kinase activity"/>
    <property type="evidence" value="ECO:0007669"/>
    <property type="project" value="TreeGrafter"/>
</dbReference>
<dbReference type="GO" id="GO:0046403">
    <property type="term" value="F:polynucleotide 3'-phosphatase activity"/>
    <property type="evidence" value="ECO:0007669"/>
    <property type="project" value="TreeGrafter"/>
</dbReference>
<dbReference type="PANTHER" id="PTHR12083">
    <property type="entry name" value="BIFUNCTIONAL POLYNUCLEOTIDE PHOSPHATASE/KINASE"/>
    <property type="match status" value="1"/>
</dbReference>
<dbReference type="RefSeq" id="XP_008045493.1">
    <property type="nucleotide sequence ID" value="XM_008047302.1"/>
</dbReference>
<feature type="region of interest" description="Disordered" evidence="1">
    <location>
        <begin position="229"/>
        <end position="307"/>
    </location>
</feature>
<dbReference type="Proteomes" id="UP000054317">
    <property type="component" value="Unassembled WGS sequence"/>
</dbReference>
<accession>R7S9L2</accession>
<proteinExistence type="predicted"/>
<dbReference type="GO" id="GO:0006281">
    <property type="term" value="P:DNA repair"/>
    <property type="evidence" value="ECO:0007669"/>
    <property type="project" value="TreeGrafter"/>
</dbReference>
<protein>
    <submittedName>
        <fullName evidence="3">p-loop containing nucleoside triphosphate hydrolase protein</fullName>
    </submittedName>
</protein>
<keyword evidence="4" id="KW-1185">Reference proteome</keyword>
<evidence type="ECO:0000256" key="1">
    <source>
        <dbReference type="SAM" id="MobiDB-lite"/>
    </source>
</evidence>
<dbReference type="EMBL" id="JH711799">
    <property type="protein sequence ID" value="EIW51619.1"/>
    <property type="molecule type" value="Genomic_DNA"/>
</dbReference>
<dbReference type="PANTHER" id="PTHR12083:SF9">
    <property type="entry name" value="BIFUNCTIONAL POLYNUCLEOTIDE PHOSPHATASE_KINASE"/>
    <property type="match status" value="1"/>
</dbReference>
<evidence type="ECO:0000259" key="2">
    <source>
        <dbReference type="SMART" id="SM00382"/>
    </source>
</evidence>
<dbReference type="InterPro" id="IPR027417">
    <property type="entry name" value="P-loop_NTPase"/>
</dbReference>
<dbReference type="KEGG" id="tvs:TRAVEDRAFT_75659"/>
<dbReference type="GeneID" id="19420228"/>
<keyword evidence="3" id="KW-0378">Hydrolase</keyword>
<dbReference type="SMART" id="SM00382">
    <property type="entry name" value="AAA"/>
    <property type="match status" value="1"/>
</dbReference>
<dbReference type="SUPFAM" id="SSF52540">
    <property type="entry name" value="P-loop containing nucleoside triphosphate hydrolases"/>
    <property type="match status" value="1"/>
</dbReference>
<reference evidence="4" key="1">
    <citation type="journal article" date="2012" name="Science">
        <title>The Paleozoic origin of enzymatic lignin decomposition reconstructed from 31 fungal genomes.</title>
        <authorList>
            <person name="Floudas D."/>
            <person name="Binder M."/>
            <person name="Riley R."/>
            <person name="Barry K."/>
            <person name="Blanchette R.A."/>
            <person name="Henrissat B."/>
            <person name="Martinez A.T."/>
            <person name="Otillar R."/>
            <person name="Spatafora J.W."/>
            <person name="Yadav J.S."/>
            <person name="Aerts A."/>
            <person name="Benoit I."/>
            <person name="Boyd A."/>
            <person name="Carlson A."/>
            <person name="Copeland A."/>
            <person name="Coutinho P.M."/>
            <person name="de Vries R.P."/>
            <person name="Ferreira P."/>
            <person name="Findley K."/>
            <person name="Foster B."/>
            <person name="Gaskell J."/>
            <person name="Glotzer D."/>
            <person name="Gorecki P."/>
            <person name="Heitman J."/>
            <person name="Hesse C."/>
            <person name="Hori C."/>
            <person name="Igarashi K."/>
            <person name="Jurgens J.A."/>
            <person name="Kallen N."/>
            <person name="Kersten P."/>
            <person name="Kohler A."/>
            <person name="Kuees U."/>
            <person name="Kumar T.K.A."/>
            <person name="Kuo A."/>
            <person name="LaButti K."/>
            <person name="Larrondo L.F."/>
            <person name="Lindquist E."/>
            <person name="Ling A."/>
            <person name="Lombard V."/>
            <person name="Lucas S."/>
            <person name="Lundell T."/>
            <person name="Martin R."/>
            <person name="McLaughlin D.J."/>
            <person name="Morgenstern I."/>
            <person name="Morin E."/>
            <person name="Murat C."/>
            <person name="Nagy L.G."/>
            <person name="Nolan M."/>
            <person name="Ohm R.A."/>
            <person name="Patyshakuliyeva A."/>
            <person name="Rokas A."/>
            <person name="Ruiz-Duenas F.J."/>
            <person name="Sabat G."/>
            <person name="Salamov A."/>
            <person name="Samejima M."/>
            <person name="Schmutz J."/>
            <person name="Slot J.C."/>
            <person name="St John F."/>
            <person name="Stenlid J."/>
            <person name="Sun H."/>
            <person name="Sun S."/>
            <person name="Syed K."/>
            <person name="Tsang A."/>
            <person name="Wiebenga A."/>
            <person name="Young D."/>
            <person name="Pisabarro A."/>
            <person name="Eastwood D.C."/>
            <person name="Martin F."/>
            <person name="Cullen D."/>
            <person name="Grigoriev I.V."/>
            <person name="Hibbett D.S."/>
        </authorList>
    </citation>
    <scope>NUCLEOTIDE SEQUENCE [LARGE SCALE GENOMIC DNA]</scope>
    <source>
        <strain evidence="4">FP-101664</strain>
    </source>
</reference>
<dbReference type="OrthoDB" id="3512845at2759"/>
<dbReference type="Gene3D" id="3.40.50.300">
    <property type="entry name" value="P-loop containing nucleotide triphosphate hydrolases"/>
    <property type="match status" value="1"/>
</dbReference>
<organism evidence="3 4">
    <name type="scientific">Trametes versicolor (strain FP-101664)</name>
    <name type="common">White-rot fungus</name>
    <name type="synonym">Coriolus versicolor</name>
    <dbReference type="NCBI Taxonomy" id="717944"/>
    <lineage>
        <taxon>Eukaryota</taxon>
        <taxon>Fungi</taxon>
        <taxon>Dikarya</taxon>
        <taxon>Basidiomycota</taxon>
        <taxon>Agaricomycotina</taxon>
        <taxon>Agaricomycetes</taxon>
        <taxon>Polyporales</taxon>
        <taxon>Polyporaceae</taxon>
        <taxon>Trametes</taxon>
    </lineage>
</organism>
<dbReference type="OMA" id="HFLRTYQ"/>
<feature type="domain" description="AAA+ ATPase" evidence="2">
    <location>
        <begin position="29"/>
        <end position="160"/>
    </location>
</feature>
<dbReference type="InterPro" id="IPR003593">
    <property type="entry name" value="AAA+_ATPase"/>
</dbReference>
<name>R7S9L2_TRAVS</name>
<gene>
    <name evidence="3" type="ORF">TRAVEDRAFT_75659</name>
</gene>
<evidence type="ECO:0000313" key="4">
    <source>
        <dbReference type="Proteomes" id="UP000054317"/>
    </source>
</evidence>
<feature type="compositionally biased region" description="Basic and acidic residues" evidence="1">
    <location>
        <begin position="295"/>
        <end position="307"/>
    </location>
</feature>